<dbReference type="OrthoDB" id="2963168at2759"/>
<dbReference type="Proteomes" id="UP000726737">
    <property type="component" value="Unassembled WGS sequence"/>
</dbReference>
<name>A0A9P6TXK5_9FUNG</name>
<gene>
    <name evidence="1" type="primary">HSPA12A_2</name>
    <name evidence="1" type="ORF">BG011_008030</name>
</gene>
<dbReference type="InterPro" id="IPR043129">
    <property type="entry name" value="ATPase_NBD"/>
</dbReference>
<dbReference type="EMBL" id="JAAAJA010000641">
    <property type="protein sequence ID" value="KAG0250859.1"/>
    <property type="molecule type" value="Genomic_DNA"/>
</dbReference>
<dbReference type="SUPFAM" id="SSF53067">
    <property type="entry name" value="Actin-like ATPase domain"/>
    <property type="match status" value="2"/>
</dbReference>
<dbReference type="PANTHER" id="PTHR14187:SF5">
    <property type="entry name" value="HEAT SHOCK 70 KDA PROTEIN 12A"/>
    <property type="match status" value="1"/>
</dbReference>
<dbReference type="Gene3D" id="3.30.420.40">
    <property type="match status" value="1"/>
</dbReference>
<evidence type="ECO:0000313" key="1">
    <source>
        <dbReference type="EMBL" id="KAG0250859.1"/>
    </source>
</evidence>
<keyword evidence="1" id="KW-0346">Stress response</keyword>
<protein>
    <submittedName>
        <fullName evidence="1">Heat shock 70 kDa protein 12A</fullName>
    </submittedName>
</protein>
<evidence type="ECO:0000313" key="2">
    <source>
        <dbReference type="Proteomes" id="UP000726737"/>
    </source>
</evidence>
<reference evidence="1" key="1">
    <citation type="journal article" date="2020" name="Fungal Divers.">
        <title>Resolving the Mortierellaceae phylogeny through synthesis of multi-gene phylogenetics and phylogenomics.</title>
        <authorList>
            <person name="Vandepol N."/>
            <person name="Liber J."/>
            <person name="Desiro A."/>
            <person name="Na H."/>
            <person name="Kennedy M."/>
            <person name="Barry K."/>
            <person name="Grigoriev I.V."/>
            <person name="Miller A.N."/>
            <person name="O'Donnell K."/>
            <person name="Stajich J.E."/>
            <person name="Bonito G."/>
        </authorList>
    </citation>
    <scope>NUCLEOTIDE SEQUENCE</scope>
    <source>
        <strain evidence="1">KOD948</strain>
    </source>
</reference>
<proteinExistence type="predicted"/>
<accession>A0A9P6TXK5</accession>
<organism evidence="1 2">
    <name type="scientific">Mortierella polycephala</name>
    <dbReference type="NCBI Taxonomy" id="41804"/>
    <lineage>
        <taxon>Eukaryota</taxon>
        <taxon>Fungi</taxon>
        <taxon>Fungi incertae sedis</taxon>
        <taxon>Mucoromycota</taxon>
        <taxon>Mortierellomycotina</taxon>
        <taxon>Mortierellomycetes</taxon>
        <taxon>Mortierellales</taxon>
        <taxon>Mortierellaceae</taxon>
        <taxon>Mortierella</taxon>
    </lineage>
</organism>
<sequence>MTQIDLHPDDFEPDDFPIVVAIDFGTTFSGCAYAYAPDDEVVRTITAWPKQNIQYAKTPTLNLYTEVNGKHKMMEWGWKSKLEMESPSASKHIQISQYKPYLDENLVLPPWKNTVSVQDAISDYLYALHEYAAEKILQEFGPSYSRKCFRYCLTVPAMWSDKAKDVMRRAAMRAKLITEADHPERLTLVSEPEAAALYCKRACKQYDLEDGDRFLICDAGGGTVDLIVYDIHLSSQGQRLSEVIQGHGASCGSMFIDMNFRTLLIQKFGRTWAKFPKDIVPRLIETFAYQLKPHFDGVDDQYLALPRSDCFDHIEDPGAIGIDGGYMLLKASELKETVFEPVVVKVLKLIQEQLDAAKECSAIFMVGGFGASNYLLDRVKQEFSGMVKTIAVPYKPEVAVVCGAVYVGLNPKVVTARVSRRCYGVSIFGKFQEGVDPIALKVYRIEGEMCKDRFDIFVKKDQKVQVNECVTRIYYVTKQNIHDIGACSISIYAINGQPPRYSTGLPELAEILLPGPFKSSDPVSHTVSITTKMYFGLNEIKVVASIKGKEYSTTLRFEDGDSYTRPQVRYL</sequence>
<dbReference type="CDD" id="cd10229">
    <property type="entry name" value="ASKHA_NBD_HSP70_HSPA12"/>
    <property type="match status" value="1"/>
</dbReference>
<keyword evidence="2" id="KW-1185">Reference proteome</keyword>
<dbReference type="AlphaFoldDB" id="A0A9P6TXK5"/>
<dbReference type="PANTHER" id="PTHR14187">
    <property type="entry name" value="ALPHA KINASE/ELONGATION FACTOR 2 KINASE"/>
    <property type="match status" value="1"/>
</dbReference>
<comment type="caution">
    <text evidence="1">The sequence shown here is derived from an EMBL/GenBank/DDBJ whole genome shotgun (WGS) entry which is preliminary data.</text>
</comment>